<dbReference type="EMBL" id="PEKT02000002">
    <property type="protein sequence ID" value="PIS58334.1"/>
    <property type="molecule type" value="Genomic_DNA"/>
</dbReference>
<evidence type="ECO:0008006" key="4">
    <source>
        <dbReference type="Google" id="ProtNLM"/>
    </source>
</evidence>
<evidence type="ECO:0000313" key="3">
    <source>
        <dbReference type="Proteomes" id="UP000230249"/>
    </source>
</evidence>
<dbReference type="VEuPathDB" id="FungiDB:CJJ07_005560"/>
<dbReference type="InterPro" id="IPR009003">
    <property type="entry name" value="Peptidase_S1_PA"/>
</dbReference>
<dbReference type="GO" id="GO:0016485">
    <property type="term" value="P:protein processing"/>
    <property type="evidence" value="ECO:0007669"/>
    <property type="project" value="InterPro"/>
</dbReference>
<reference evidence="1 3" key="3">
    <citation type="journal article" date="2018" name="Nat. Commun.">
        <title>Genomic insights into multidrug-resistance, mating and virulence in Candida auris and related emerging species.</title>
        <authorList>
            <person name="Munoz J.F."/>
            <person name="Gade L."/>
            <person name="Chow N.A."/>
            <person name="Loparev V.N."/>
            <person name="Juieng P."/>
            <person name="Berkow E.L."/>
            <person name="Farrer R.A."/>
            <person name="Litvintseva A.P."/>
            <person name="Cuomo C.A."/>
        </authorList>
    </citation>
    <scope>GENOME REANNOTATION</scope>
    <source>
        <strain evidence="1 3">B8441</strain>
    </source>
</reference>
<dbReference type="VEuPathDB" id="FungiDB:CJJ09_002789"/>
<dbReference type="GO" id="GO:0005777">
    <property type="term" value="C:peroxisome"/>
    <property type="evidence" value="ECO:0007669"/>
    <property type="project" value="InterPro"/>
</dbReference>
<dbReference type="Proteomes" id="UP000230249">
    <property type="component" value="Unassembled WGS sequence"/>
</dbReference>
<dbReference type="VEuPathDB" id="FungiDB:QG37_02743"/>
<evidence type="ECO:0000313" key="1">
    <source>
        <dbReference type="EMBL" id="KAK8441468.1"/>
    </source>
</evidence>
<keyword evidence="3" id="KW-1185">Reference proteome</keyword>
<accession>A0A2H1A640</accession>
<evidence type="ECO:0000313" key="2">
    <source>
        <dbReference type="EMBL" id="PIS58334.1"/>
    </source>
</evidence>
<dbReference type="EMBL" id="PEKT03000002">
    <property type="protein sequence ID" value="KAK8441468.1"/>
    <property type="molecule type" value="Genomic_DNA"/>
</dbReference>
<reference evidence="2 3" key="1">
    <citation type="journal article" date="2017" name="Clin. Infect. Dis.">
        <title>Simultaneous emergence of multidrug-resistant Candida auris on 3 continents confirmed by whole-genome sequencing and epidemiological analyses.</title>
        <authorList>
            <person name="Lockhart S.R."/>
            <person name="Etienne K.A."/>
            <person name="Vallabhaneni S."/>
            <person name="Farooqi J."/>
            <person name="Chowdhary A."/>
            <person name="Govender N.P."/>
            <person name="Colombo A.L."/>
            <person name="Calvo B."/>
            <person name="Cuomo C.A."/>
            <person name="Desjardins C.A."/>
            <person name="Berkow E.L."/>
            <person name="Castanheira M."/>
            <person name="Magobo R.E."/>
            <person name="Jabeen K."/>
            <person name="Asghar R.J."/>
            <person name="Meis J.F."/>
            <person name="Jackson B."/>
            <person name="Chiller T."/>
            <person name="Litvintseva A.P."/>
        </authorList>
    </citation>
    <scope>NUCLEOTIDE SEQUENCE [LARGE SCALE GENOMIC DNA]</scope>
    <source>
        <strain evidence="2 3">B8441</strain>
    </source>
</reference>
<protein>
    <recommendedName>
        <fullName evidence="4">Serine protease</fullName>
    </recommendedName>
</protein>
<dbReference type="VEuPathDB" id="FungiDB:CJI97_000846"/>
<dbReference type="VEuPathDB" id="FungiDB:CJI96_0003270"/>
<dbReference type="PANTHER" id="PTHR21004">
    <property type="entry name" value="SERINE PROTEASE-RELATED"/>
    <property type="match status" value="1"/>
</dbReference>
<dbReference type="GO" id="GO:0031998">
    <property type="term" value="P:regulation of fatty acid beta-oxidation"/>
    <property type="evidence" value="ECO:0007669"/>
    <property type="project" value="TreeGrafter"/>
</dbReference>
<comment type="caution">
    <text evidence="2">The sequence shown here is derived from an EMBL/GenBank/DDBJ whole genome shotgun (WGS) entry which is preliminary data.</text>
</comment>
<dbReference type="Gene3D" id="2.40.10.120">
    <property type="match status" value="1"/>
</dbReference>
<dbReference type="AlphaFoldDB" id="A0A2H1A640"/>
<organism evidence="2">
    <name type="scientific">Candidozyma auris</name>
    <name type="common">Yeast</name>
    <name type="synonym">Candida auris</name>
    <dbReference type="NCBI Taxonomy" id="498019"/>
    <lineage>
        <taxon>Eukaryota</taxon>
        <taxon>Fungi</taxon>
        <taxon>Dikarya</taxon>
        <taxon>Ascomycota</taxon>
        <taxon>Saccharomycotina</taxon>
        <taxon>Pichiomycetes</taxon>
        <taxon>Metschnikowiaceae</taxon>
        <taxon>Candidozyma</taxon>
    </lineage>
</organism>
<reference evidence="2" key="2">
    <citation type="submission" date="2017-11" db="EMBL/GenBank/DDBJ databases">
        <title>Candida auris genome assembly and annotation.</title>
        <authorList>
            <person name="Munoz J.F."/>
            <person name="Gade L.G."/>
            <person name="Chow N.A."/>
            <person name="Litvintseva A.P."/>
            <person name="Loparev V.N."/>
            <person name="Cuomo C.A."/>
        </authorList>
    </citation>
    <scope>NUCLEOTIDE SEQUENCE</scope>
    <source>
        <strain evidence="2">B8441</strain>
    </source>
</reference>
<dbReference type="SUPFAM" id="SSF50494">
    <property type="entry name" value="Trypsin-like serine proteases"/>
    <property type="match status" value="1"/>
</dbReference>
<reference evidence="1" key="4">
    <citation type="submission" date="2024-03" db="EMBL/GenBank/DDBJ databases">
        <title>Improved genome assembly of Candida auris strain B8441 and annotation of B11205.</title>
        <authorList>
            <person name="Cauldron N.C."/>
            <person name="Shea T."/>
            <person name="Cuomo C.A."/>
        </authorList>
    </citation>
    <scope>NUCLEOTIDE SEQUENCE</scope>
    <source>
        <strain evidence="1">B8441</strain>
    </source>
</reference>
<proteinExistence type="predicted"/>
<dbReference type="GO" id="GO:0004252">
    <property type="term" value="F:serine-type endopeptidase activity"/>
    <property type="evidence" value="ECO:0007669"/>
    <property type="project" value="InterPro"/>
</dbReference>
<dbReference type="PANTHER" id="PTHR21004:SF0">
    <property type="entry name" value="PEROXISOMAL LEADER PEPTIDE-PROCESSING PROTEASE"/>
    <property type="match status" value="1"/>
</dbReference>
<dbReference type="OMA" id="YLENMCG"/>
<dbReference type="InterPro" id="IPR039245">
    <property type="entry name" value="TYSND1/DEG15"/>
</dbReference>
<name>A0A2H1A640_CANAR</name>
<dbReference type="Pfam" id="PF13365">
    <property type="entry name" value="Trypsin_2"/>
    <property type="match status" value="1"/>
</dbReference>
<dbReference type="VEuPathDB" id="FungiDB:B9J08_000828"/>
<gene>
    <name evidence="2" type="ORF">B9J08_000828</name>
    <name evidence="1" type="ORF">B9J08_02786</name>
</gene>
<sequence length="516" mass="57434">MVWLYVPVCIRLVSQRSDVPSQSYSGIYLVNKDGTSFKRHFCISICHTPVEEIDKYKMYVSCKPLMRENGVQWVQGIRGTTVPVLSEKNDALREYLQYALKNGFNMIPLDTFVENSLQSMTVMVVHCRAIHTEIDSKHLQPFHVEQAQELTKVTIRSFPFNFTSPALFSDFISTGHINAVIRDGDQVARGFLSDMKYLENMCGSVVNGGSGGSVGLLLGNLRKLNGDGDLMVIAPWDRLFEKVKVENELRRSNLAASASSQSQPVLPLVISSFGHPSSWGSCVKLKKDTLVTNHHVIRPYLQHDSVCCSITLGKDHSVNLTEKDKVIVPFTDLDLAFIQLSEEKQLALAHVQSAPMGFAGEMNVTDEVSTVGHGLLLNHDFLDPIVSKGHLSSVIRHNPFRTEYPEIPCMLVASSQCWNGSSGGGLFDSSGKLIGIVSSNAQVFKPSVSGLQYEEIKSEKVPSFCLCIPSELVFECYRTRVDKDKKDDDIVLNDDVVKTWNLQSSHVNVFEREAKL</sequence>
<dbReference type="STRING" id="498019.A0A2H1A640"/>